<evidence type="ECO:0000256" key="1">
    <source>
        <dbReference type="SAM" id="MobiDB-lite"/>
    </source>
</evidence>
<organism evidence="2 3">
    <name type="scientific">Potamilus streckersoni</name>
    <dbReference type="NCBI Taxonomy" id="2493646"/>
    <lineage>
        <taxon>Eukaryota</taxon>
        <taxon>Metazoa</taxon>
        <taxon>Spiralia</taxon>
        <taxon>Lophotrochozoa</taxon>
        <taxon>Mollusca</taxon>
        <taxon>Bivalvia</taxon>
        <taxon>Autobranchia</taxon>
        <taxon>Heteroconchia</taxon>
        <taxon>Palaeoheterodonta</taxon>
        <taxon>Unionida</taxon>
        <taxon>Unionoidea</taxon>
        <taxon>Unionidae</taxon>
        <taxon>Ambleminae</taxon>
        <taxon>Lampsilini</taxon>
        <taxon>Potamilus</taxon>
    </lineage>
</organism>
<feature type="compositionally biased region" description="Basic and acidic residues" evidence="1">
    <location>
        <begin position="108"/>
        <end position="119"/>
    </location>
</feature>
<evidence type="ECO:0000313" key="3">
    <source>
        <dbReference type="Proteomes" id="UP001195483"/>
    </source>
</evidence>
<dbReference type="Proteomes" id="UP001195483">
    <property type="component" value="Unassembled WGS sequence"/>
</dbReference>
<dbReference type="EMBL" id="JAEAOA010002328">
    <property type="protein sequence ID" value="KAK3597642.1"/>
    <property type="molecule type" value="Genomic_DNA"/>
</dbReference>
<protein>
    <submittedName>
        <fullName evidence="2">Uncharacterized protein</fullName>
    </submittedName>
</protein>
<sequence>MPTSTKILENVNIRQNNNSSNKNRSLLEPSRNCQSQSCDLTQHLTQTIVGHFLTSTKTRQVCAGLHPISTPTLMTSSPKLGDPKMTFQNHTRNCEPVLLDATNNQTMETKDGEPEEKVMHQNSEVTRKKTRDHFRDLYRDHYQHEIVQKDRTLGNIKGKNNTGYHRRSNEQTLSHNKKKKAD</sequence>
<reference evidence="2" key="2">
    <citation type="journal article" date="2021" name="Genome Biol. Evol.">
        <title>Developing a high-quality reference genome for a parasitic bivalve with doubly uniparental inheritance (Bivalvia: Unionida).</title>
        <authorList>
            <person name="Smith C.H."/>
        </authorList>
    </citation>
    <scope>NUCLEOTIDE SEQUENCE</scope>
    <source>
        <strain evidence="2">CHS0354</strain>
        <tissue evidence="2">Mantle</tissue>
    </source>
</reference>
<feature type="region of interest" description="Disordered" evidence="1">
    <location>
        <begin position="150"/>
        <end position="182"/>
    </location>
</feature>
<name>A0AAE0STB0_9BIVA</name>
<keyword evidence="3" id="KW-1185">Reference proteome</keyword>
<accession>A0AAE0STB0</accession>
<gene>
    <name evidence="2" type="ORF">CHS0354_040008</name>
</gene>
<comment type="caution">
    <text evidence="2">The sequence shown here is derived from an EMBL/GenBank/DDBJ whole genome shotgun (WGS) entry which is preliminary data.</text>
</comment>
<evidence type="ECO:0000313" key="2">
    <source>
        <dbReference type="EMBL" id="KAK3597642.1"/>
    </source>
</evidence>
<reference evidence="2" key="3">
    <citation type="submission" date="2023-05" db="EMBL/GenBank/DDBJ databases">
        <authorList>
            <person name="Smith C.H."/>
        </authorList>
    </citation>
    <scope>NUCLEOTIDE SEQUENCE</scope>
    <source>
        <strain evidence="2">CHS0354</strain>
        <tissue evidence="2">Mantle</tissue>
    </source>
</reference>
<dbReference type="AlphaFoldDB" id="A0AAE0STB0"/>
<proteinExistence type="predicted"/>
<reference evidence="2" key="1">
    <citation type="journal article" date="2021" name="Genome Biol. Evol.">
        <title>A High-Quality Reference Genome for a Parasitic Bivalve with Doubly Uniparental Inheritance (Bivalvia: Unionida).</title>
        <authorList>
            <person name="Smith C.H."/>
        </authorList>
    </citation>
    <scope>NUCLEOTIDE SEQUENCE</scope>
    <source>
        <strain evidence="2">CHS0354</strain>
    </source>
</reference>
<feature type="region of interest" description="Disordered" evidence="1">
    <location>
        <begin position="107"/>
        <end position="128"/>
    </location>
</feature>